<dbReference type="Gene3D" id="1.10.565.10">
    <property type="entry name" value="Retinoid X Receptor"/>
    <property type="match status" value="1"/>
</dbReference>
<evidence type="ECO:0000256" key="2">
    <source>
        <dbReference type="ARBA" id="ARBA00007459"/>
    </source>
</evidence>
<feature type="domain" description="Nuclear receptor" evidence="13">
    <location>
        <begin position="7"/>
        <end position="83"/>
    </location>
</feature>
<gene>
    <name evidence="15" type="ORF">AWZ03_004056</name>
</gene>
<dbReference type="Pfam" id="PF01846">
    <property type="entry name" value="FF"/>
    <property type="match status" value="1"/>
</dbReference>
<feature type="compositionally biased region" description="Pro residues" evidence="12">
    <location>
        <begin position="639"/>
        <end position="652"/>
    </location>
</feature>
<dbReference type="Proteomes" id="UP000295192">
    <property type="component" value="Unassembled WGS sequence"/>
</dbReference>
<evidence type="ECO:0000256" key="12">
    <source>
        <dbReference type="SAM" id="MobiDB-lite"/>
    </source>
</evidence>
<feature type="compositionally biased region" description="Acidic residues" evidence="12">
    <location>
        <begin position="275"/>
        <end position="285"/>
    </location>
</feature>
<feature type="compositionally biased region" description="Low complexity" evidence="12">
    <location>
        <begin position="88"/>
        <end position="101"/>
    </location>
</feature>
<dbReference type="Pfam" id="PF00105">
    <property type="entry name" value="zf-C4"/>
    <property type="match status" value="1"/>
</dbReference>
<evidence type="ECO:0000256" key="6">
    <source>
        <dbReference type="ARBA" id="ARBA00022833"/>
    </source>
</evidence>
<evidence type="ECO:0000313" key="15">
    <source>
        <dbReference type="EMBL" id="TDG49565.1"/>
    </source>
</evidence>
<feature type="compositionally biased region" description="Basic and acidic residues" evidence="12">
    <location>
        <begin position="712"/>
        <end position="738"/>
    </location>
</feature>
<feature type="compositionally biased region" description="Low complexity" evidence="12">
    <location>
        <begin position="614"/>
        <end position="630"/>
    </location>
</feature>
<dbReference type="SUPFAM" id="SSF48508">
    <property type="entry name" value="Nuclear receptor ligand-binding domain"/>
    <property type="match status" value="1"/>
</dbReference>
<dbReference type="PROSITE" id="PS51676">
    <property type="entry name" value="FF"/>
    <property type="match status" value="1"/>
</dbReference>
<feature type="region of interest" description="Disordered" evidence="12">
    <location>
        <begin position="793"/>
        <end position="905"/>
    </location>
</feature>
<feature type="region of interest" description="Disordered" evidence="12">
    <location>
        <begin position="275"/>
        <end position="349"/>
    </location>
</feature>
<feature type="compositionally biased region" description="Acidic residues" evidence="12">
    <location>
        <begin position="336"/>
        <end position="348"/>
    </location>
</feature>
<accession>A0A484BNW7</accession>
<evidence type="ECO:0000256" key="11">
    <source>
        <dbReference type="ARBA" id="ARBA00023242"/>
    </source>
</evidence>
<dbReference type="SMART" id="SM00399">
    <property type="entry name" value="ZnF_C4"/>
    <property type="match status" value="1"/>
</dbReference>
<comment type="subcellular location">
    <subcellularLocation>
        <location evidence="1">Nucleus</location>
    </subcellularLocation>
</comment>
<dbReference type="PROSITE" id="PS00031">
    <property type="entry name" value="NUCLEAR_REC_DBD_1"/>
    <property type="match status" value="1"/>
</dbReference>
<dbReference type="Gene3D" id="3.30.50.10">
    <property type="entry name" value="Erythroid Transcription Factor GATA-1, subunit A"/>
    <property type="match status" value="1"/>
</dbReference>
<keyword evidence="8" id="KW-0238">DNA-binding</keyword>
<evidence type="ECO:0000259" key="13">
    <source>
        <dbReference type="PROSITE" id="PS51030"/>
    </source>
</evidence>
<dbReference type="GO" id="GO:0043565">
    <property type="term" value="F:sequence-specific DNA binding"/>
    <property type="evidence" value="ECO:0007669"/>
    <property type="project" value="InterPro"/>
</dbReference>
<name>A0A484BNW7_DRONA</name>
<feature type="compositionally biased region" description="Basic and acidic residues" evidence="12">
    <location>
        <begin position="793"/>
        <end position="859"/>
    </location>
</feature>
<dbReference type="Pfam" id="PF05182">
    <property type="entry name" value="Fip1"/>
    <property type="match status" value="1"/>
</dbReference>
<evidence type="ECO:0000313" key="16">
    <source>
        <dbReference type="Proteomes" id="UP000295192"/>
    </source>
</evidence>
<dbReference type="FunFam" id="1.10.10.440:FF:000038">
    <property type="entry name" value="Uncharacterized protein, isoform B"/>
    <property type="match status" value="1"/>
</dbReference>
<dbReference type="GO" id="GO:0003700">
    <property type="term" value="F:DNA-binding transcription factor activity"/>
    <property type="evidence" value="ECO:0007669"/>
    <property type="project" value="InterPro"/>
</dbReference>
<sequence>MSLVTLYNACQVCGDQSSGKHYGVSCCDGCSCFFKRSVRKGSHYACIAVKGNCVVDKARRNWCPSCRFQRCLAVGMNIAAVQEERGPRSQQAQSSQRLLAQTPPAPPSPPAPTVHFQILAQILVTCLRQAKLNEQFRLVARAQQDAILQVVWSECFILRASHWSLDISAMIESCGDMQLKLMLSEAQQLRADLMELNFLETLILCRKDDTNEDSWLYGTSNTDSTTNEVSNGSDALAAEHEALAAVTGEKPGAGCPLPAFPKEELLEYADFEDPAKEMEEDEEALPDTMASDARKAEPSGSSLDDGGSQGEDTDMTELTAGASGPASRKERNGSGSDDDDDDDSDDDINVVIGDIKSAPSTYNIKQRPNLLAGTTAADKAKPTAQAGKFSIEDFEGAGTINGVAVHEFSIDSLEEKPWRKPGADITDYFNYGFNEETWRAYCERQKRFRVAESGVGLASLTQNVNQSATAMAMPEGGSTANMNVPMGMGGPMHHHQPIVGLGDGPMQMPPPGMPPMLQHQPRPGMGMMARPPRPISTTGGVKENAIQVMTAECREYSRGGLGPMAPNFPPPGASDEPFFHEPEPFDYGYEPTQESQWGNDNPGWVPTGIKELTPGPAHHPSQQQQPPQLGGPAGMPPQMNVPPPQMSGPPPQLRGQHAPPGMMPPNMRMPHMGMGPPPGMLRMPPNLNMGSQRMPMGGNAGNGSTTNMPSSSDRRTDGYEDDRDRRRREKDKQLKKEQLRKDFLDMLRERHDIERHTRWYDIKKKFEADPRYRALDSAYREEYFEDYLHILKEEKRKEREHKERDRERSNREKARSRDKDKDKEKDKDKDKEKDKDKDKDKDKEKESSRREGRSRSRDKSSRRKSKSREKDRSERSSKQSSSTSSGSSSRNDKKKSHRKEKEEEE</sequence>
<proteinExistence type="inferred from homology"/>
<dbReference type="CDD" id="cd06957">
    <property type="entry name" value="NR_DBD_PNR_like_2"/>
    <property type="match status" value="1"/>
</dbReference>
<dbReference type="SMART" id="SM00441">
    <property type="entry name" value="FF"/>
    <property type="match status" value="1"/>
</dbReference>
<dbReference type="GO" id="GO:0005847">
    <property type="term" value="C:mRNA cleavage and polyadenylation specificity factor complex"/>
    <property type="evidence" value="ECO:0007669"/>
    <property type="project" value="TreeGrafter"/>
</dbReference>
<dbReference type="InterPro" id="IPR002713">
    <property type="entry name" value="FF_domain"/>
</dbReference>
<dbReference type="InterPro" id="IPR036517">
    <property type="entry name" value="FF_domain_sf"/>
</dbReference>
<dbReference type="STRING" id="7232.A0A484BNW7"/>
<dbReference type="PROSITE" id="PS51030">
    <property type="entry name" value="NUCLEAR_REC_DBD_2"/>
    <property type="match status" value="1"/>
</dbReference>
<dbReference type="InterPro" id="IPR001628">
    <property type="entry name" value="Znf_hrmn_rcpt"/>
</dbReference>
<evidence type="ECO:0000256" key="1">
    <source>
        <dbReference type="ARBA" id="ARBA00004123"/>
    </source>
</evidence>
<evidence type="ECO:0000256" key="10">
    <source>
        <dbReference type="ARBA" id="ARBA00023170"/>
    </source>
</evidence>
<dbReference type="GO" id="GO:0008270">
    <property type="term" value="F:zinc ion binding"/>
    <property type="evidence" value="ECO:0007669"/>
    <property type="project" value="UniProtKB-KW"/>
</dbReference>
<dbReference type="InterPro" id="IPR007854">
    <property type="entry name" value="Fip1_dom"/>
</dbReference>
<dbReference type="PRINTS" id="PR00047">
    <property type="entry name" value="STROIDFINGER"/>
</dbReference>
<evidence type="ECO:0000256" key="7">
    <source>
        <dbReference type="ARBA" id="ARBA00023015"/>
    </source>
</evidence>
<evidence type="ECO:0000259" key="14">
    <source>
        <dbReference type="PROSITE" id="PS51676"/>
    </source>
</evidence>
<keyword evidence="10" id="KW-0675">Receptor</keyword>
<evidence type="ECO:0000256" key="8">
    <source>
        <dbReference type="ARBA" id="ARBA00023125"/>
    </source>
</evidence>
<dbReference type="Gene3D" id="1.10.10.440">
    <property type="entry name" value="FF domain"/>
    <property type="match status" value="1"/>
</dbReference>
<feature type="region of interest" description="Disordered" evidence="12">
    <location>
        <begin position="84"/>
        <end position="111"/>
    </location>
</feature>
<evidence type="ECO:0000256" key="9">
    <source>
        <dbReference type="ARBA" id="ARBA00023163"/>
    </source>
</evidence>
<comment type="similarity">
    <text evidence="2">Belongs to the FIP1 family.</text>
</comment>
<keyword evidence="11" id="KW-0539">Nucleus</keyword>
<dbReference type="PANTHER" id="PTHR13484">
    <property type="entry name" value="FIP1-LIKE 1 PROTEIN"/>
    <property type="match status" value="1"/>
</dbReference>
<dbReference type="InterPro" id="IPR051187">
    <property type="entry name" value="Pre-mRNA_3'-end_processing_reg"/>
</dbReference>
<comment type="caution">
    <text evidence="15">The sequence shown here is derived from an EMBL/GenBank/DDBJ whole genome shotgun (WGS) entry which is preliminary data.</text>
</comment>
<evidence type="ECO:0000256" key="5">
    <source>
        <dbReference type="ARBA" id="ARBA00022771"/>
    </source>
</evidence>
<feature type="compositionally biased region" description="Low complexity" evidence="12">
    <location>
        <begin position="878"/>
        <end position="889"/>
    </location>
</feature>
<keyword evidence="7" id="KW-0805">Transcription regulation</keyword>
<organism evidence="15 16">
    <name type="scientific">Drosophila navojoa</name>
    <name type="common">Fruit fly</name>
    <dbReference type="NCBI Taxonomy" id="7232"/>
    <lineage>
        <taxon>Eukaryota</taxon>
        <taxon>Metazoa</taxon>
        <taxon>Ecdysozoa</taxon>
        <taxon>Arthropoda</taxon>
        <taxon>Hexapoda</taxon>
        <taxon>Insecta</taxon>
        <taxon>Pterygota</taxon>
        <taxon>Neoptera</taxon>
        <taxon>Endopterygota</taxon>
        <taxon>Diptera</taxon>
        <taxon>Brachycera</taxon>
        <taxon>Muscomorpha</taxon>
        <taxon>Ephydroidea</taxon>
        <taxon>Drosophilidae</taxon>
        <taxon>Drosophila</taxon>
    </lineage>
</organism>
<feature type="domain" description="FF" evidence="14">
    <location>
        <begin position="736"/>
        <end position="790"/>
    </location>
</feature>
<keyword evidence="5" id="KW-0863">Zinc-finger</keyword>
<keyword evidence="6" id="KW-0862">Zinc</keyword>
<dbReference type="SUPFAM" id="SSF81698">
    <property type="entry name" value="FF domain"/>
    <property type="match status" value="1"/>
</dbReference>
<dbReference type="PANTHER" id="PTHR13484:SF0">
    <property type="entry name" value="PRE-MRNA 3'-END-PROCESSING FACTOR FIP1"/>
    <property type="match status" value="1"/>
</dbReference>
<feature type="region of interest" description="Disordered" evidence="12">
    <location>
        <begin position="686"/>
        <end position="738"/>
    </location>
</feature>
<feature type="compositionally biased region" description="Polar residues" evidence="12">
    <location>
        <begin position="702"/>
        <end position="711"/>
    </location>
</feature>
<dbReference type="EMBL" id="LSRL02000022">
    <property type="protein sequence ID" value="TDG49565.1"/>
    <property type="molecule type" value="Genomic_DNA"/>
</dbReference>
<feature type="region of interest" description="Disordered" evidence="12">
    <location>
        <begin position="579"/>
        <end position="672"/>
    </location>
</feature>
<reference evidence="15 16" key="1">
    <citation type="journal article" date="2019" name="J. Hered.">
        <title>An Improved Genome Assembly for Drosophila navojoa, the Basal Species in the mojavensis Cluster.</title>
        <authorList>
            <person name="Vanderlinde T."/>
            <person name="Dupim E.G."/>
            <person name="Nazario-Yepiz N.O."/>
            <person name="Carvalho A.B."/>
        </authorList>
    </citation>
    <scope>NUCLEOTIDE SEQUENCE [LARGE SCALE GENOMIC DNA]</scope>
    <source>
        <strain evidence="15">Navoj_Jal97</strain>
        <tissue evidence="15">Whole organism</tissue>
    </source>
</reference>
<dbReference type="GO" id="GO:0006397">
    <property type="term" value="P:mRNA processing"/>
    <property type="evidence" value="ECO:0007669"/>
    <property type="project" value="UniProtKB-KW"/>
</dbReference>
<dbReference type="InterPro" id="IPR035500">
    <property type="entry name" value="NHR-like_dom_sf"/>
</dbReference>
<evidence type="ECO:0000256" key="4">
    <source>
        <dbReference type="ARBA" id="ARBA00022723"/>
    </source>
</evidence>
<keyword evidence="16" id="KW-1185">Reference proteome</keyword>
<feature type="compositionally biased region" description="Basic and acidic residues" evidence="12">
    <location>
        <begin position="868"/>
        <end position="877"/>
    </location>
</feature>
<dbReference type="InterPro" id="IPR013088">
    <property type="entry name" value="Znf_NHR/GATA"/>
</dbReference>
<dbReference type="SUPFAM" id="SSF57716">
    <property type="entry name" value="Glucocorticoid receptor-like (DNA-binding domain)"/>
    <property type="match status" value="1"/>
</dbReference>
<keyword evidence="4" id="KW-0479">Metal-binding</keyword>
<protein>
    <submittedName>
        <fullName evidence="15">Uncharacterized protein</fullName>
    </submittedName>
</protein>
<keyword evidence="3" id="KW-0507">mRNA processing</keyword>
<dbReference type="OMA" id="PQMRMGM"/>
<dbReference type="OrthoDB" id="10045640at2759"/>
<dbReference type="AlphaFoldDB" id="A0A484BNW7"/>
<evidence type="ECO:0000256" key="3">
    <source>
        <dbReference type="ARBA" id="ARBA00022664"/>
    </source>
</evidence>
<keyword evidence="9" id="KW-0804">Transcription</keyword>